<dbReference type="AlphaFoldDB" id="A0A0M0BM81"/>
<name>A0A0M0BM81_9ARCH</name>
<reference evidence="2 3" key="1">
    <citation type="submission" date="2015-06" db="EMBL/GenBank/DDBJ databases">
        <title>New insights into the roles of widespread benthic archaea in carbon and nitrogen cycling.</title>
        <authorList>
            <person name="Lazar C.S."/>
            <person name="Baker B.J."/>
            <person name="Seitz K.W."/>
            <person name="Hyde A.S."/>
            <person name="Dick G.J."/>
            <person name="Hinrichs K.-U."/>
            <person name="Teske A.P."/>
        </authorList>
    </citation>
    <scope>NUCLEOTIDE SEQUENCE [LARGE SCALE GENOMIC DNA]</scope>
    <source>
        <strain evidence="2">SG8-32-1</strain>
    </source>
</reference>
<dbReference type="EMBL" id="LFWU01000154">
    <property type="protein sequence ID" value="KON29514.1"/>
    <property type="molecule type" value="Genomic_DNA"/>
</dbReference>
<accession>A0A0M0BM81</accession>
<evidence type="ECO:0000259" key="1">
    <source>
        <dbReference type="Pfam" id="PF14229"/>
    </source>
</evidence>
<gene>
    <name evidence="2" type="ORF">AC477_05835</name>
</gene>
<dbReference type="InterPro" id="IPR025567">
    <property type="entry name" value="DUF4332"/>
</dbReference>
<feature type="domain" description="DUF4332" evidence="1">
    <location>
        <begin position="9"/>
        <end position="129"/>
    </location>
</feature>
<dbReference type="Gene3D" id="1.10.150.20">
    <property type="entry name" value="5' to 3' exonuclease, C-terminal subdomain"/>
    <property type="match status" value="1"/>
</dbReference>
<sequence length="135" mass="15377">MDQKVEKIEGIGQVYGNKLRKLGINSVNDLLNAGSTRKGRYDLAKSVGVSHSKLISWVNRADFFRINGIGKQYSSLLELSGVHSVTDLSIRDPQRLYEKMKQINLQKSLVKRTPPFYKVKHWIESAKNLQSIVVY</sequence>
<evidence type="ECO:0000313" key="3">
    <source>
        <dbReference type="Proteomes" id="UP000037237"/>
    </source>
</evidence>
<protein>
    <submittedName>
        <fullName evidence="2">Ferredoxin</fullName>
    </submittedName>
</protein>
<dbReference type="Proteomes" id="UP000037237">
    <property type="component" value="Unassembled WGS sequence"/>
</dbReference>
<evidence type="ECO:0000313" key="2">
    <source>
        <dbReference type="EMBL" id="KON29514.1"/>
    </source>
</evidence>
<organism evidence="2 3">
    <name type="scientific">miscellaneous Crenarchaeota group-1 archaeon SG8-32-1</name>
    <dbReference type="NCBI Taxonomy" id="1685124"/>
    <lineage>
        <taxon>Archaea</taxon>
        <taxon>Candidatus Bathyarchaeota</taxon>
        <taxon>MCG-1</taxon>
    </lineage>
</organism>
<comment type="caution">
    <text evidence="2">The sequence shown here is derived from an EMBL/GenBank/DDBJ whole genome shotgun (WGS) entry which is preliminary data.</text>
</comment>
<dbReference type="Pfam" id="PF14229">
    <property type="entry name" value="DUF4332"/>
    <property type="match status" value="1"/>
</dbReference>
<proteinExistence type="predicted"/>